<dbReference type="Pfam" id="PF00479">
    <property type="entry name" value="G6PD_N"/>
    <property type="match status" value="1"/>
</dbReference>
<comment type="caution">
    <text evidence="6">Lacks conserved residue(s) required for the propagation of feature annotation.</text>
</comment>
<dbReference type="Proteomes" id="UP001207626">
    <property type="component" value="Unassembled WGS sequence"/>
</dbReference>
<feature type="binding site" evidence="6">
    <location>
        <position position="218"/>
    </location>
    <ligand>
        <name>substrate</name>
    </ligand>
</feature>
<feature type="binding site" evidence="6">
    <location>
        <position position="150"/>
    </location>
    <ligand>
        <name>NADP(+)</name>
        <dbReference type="ChEBI" id="CHEBI:58349"/>
    </ligand>
</feature>
<comment type="catalytic activity">
    <reaction evidence="6">
        <text>D-glucose 6-phosphate + NADP(+) = 6-phospho-D-glucono-1,5-lactone + NADPH + H(+)</text>
        <dbReference type="Rhea" id="RHEA:15841"/>
        <dbReference type="ChEBI" id="CHEBI:15378"/>
        <dbReference type="ChEBI" id="CHEBI:57783"/>
        <dbReference type="ChEBI" id="CHEBI:57955"/>
        <dbReference type="ChEBI" id="CHEBI:58349"/>
        <dbReference type="ChEBI" id="CHEBI:61548"/>
        <dbReference type="EC" id="1.1.1.49"/>
    </reaction>
</comment>
<evidence type="ECO:0000259" key="8">
    <source>
        <dbReference type="Pfam" id="PF02781"/>
    </source>
</evidence>
<feature type="domain" description="Glucose-6-phosphate dehydrogenase NAD-binding" evidence="7">
    <location>
        <begin position="7"/>
        <end position="189"/>
    </location>
</feature>
<feature type="binding site" evidence="6">
    <location>
        <position position="184"/>
    </location>
    <ligand>
        <name>substrate</name>
    </ligand>
</feature>
<sequence>MNSATFVLFGATGDLAQRKIYPALFNLYIDRKLSPSFSVIGLGKREWTESEFRSRVEQSIRTFSRRPAANEAELNAFLDLFRYCRLNVAIPEDYAQLLERVRQREQQLGIPENRVFYLSVAPELFEIIAHNIQASGLGNVSGWKRLLIEKPFGRDLQSARALNEQLSSVFAEEEIFRIDHYLGKPMIQNLQMLEYTNPILQALWKNQYVANVQITASETVGVEERAAYYDKTGAIRDMFQNHMLQVLTMFAMQLPRHSTSEDVAAKKKAVLASLRQLHREEVNHNVVRGQYASGHIDGKPVAGYTEEPGIDEASRNDTFIAARLWIDNYFWSEVPFYIRTGKRMAEKSTRIVIEFKDPLDKYSRTNEPTSPNLLIIDIGPKEGISFQLNVKDANSEIKTEPIRVHYDAAQDDVPEAYENLIHNALAGDPTFFARWDEVELSWKWVQPILEAFENQDHMIPLHSYEAGSDGPDASRRLLEEDGFHWWPAFDSDTVKVSHLVNKKEEERKYESVR</sequence>
<dbReference type="Gene3D" id="3.40.50.720">
    <property type="entry name" value="NAD(P)-binding Rossmann-like Domain"/>
    <property type="match status" value="1"/>
</dbReference>
<proteinExistence type="inferred from homology"/>
<feature type="active site" description="Proton acceptor" evidence="6">
    <location>
        <position position="242"/>
    </location>
</feature>
<comment type="pathway">
    <text evidence="1 6">Carbohydrate degradation; pentose phosphate pathway; D-ribulose 5-phosphate from D-glucose 6-phosphate (oxidative stage): step 1/3.</text>
</comment>
<keyword evidence="4 6" id="KW-0560">Oxidoreductase</keyword>
<dbReference type="InterPro" id="IPR022675">
    <property type="entry name" value="G6P_DH_C"/>
</dbReference>
<feature type="binding site" evidence="6">
    <location>
        <position position="237"/>
    </location>
    <ligand>
        <name>substrate</name>
    </ligand>
</feature>
<dbReference type="Gene3D" id="3.30.360.10">
    <property type="entry name" value="Dihydrodipicolinate Reductase, domain 2"/>
    <property type="match status" value="1"/>
</dbReference>
<evidence type="ECO:0000313" key="10">
    <source>
        <dbReference type="Proteomes" id="UP001207626"/>
    </source>
</evidence>
<comment type="function">
    <text evidence="6">Catalyzes the oxidation of glucose 6-phosphate to 6-phosphogluconolactone.</text>
</comment>
<feature type="binding site" evidence="6">
    <location>
        <position position="342"/>
    </location>
    <ligand>
        <name>substrate</name>
    </ligand>
</feature>
<keyword evidence="10" id="KW-1185">Reference proteome</keyword>
<comment type="caution">
    <text evidence="9">The sequence shown here is derived from an EMBL/GenBank/DDBJ whole genome shotgun (WGS) entry which is preliminary data.</text>
</comment>
<evidence type="ECO:0000256" key="3">
    <source>
        <dbReference type="ARBA" id="ARBA00022857"/>
    </source>
</evidence>
<name>A0ABT4DQN0_9BACL</name>
<dbReference type="HAMAP" id="MF_00966">
    <property type="entry name" value="G6PD"/>
    <property type="match status" value="1"/>
</dbReference>
<dbReference type="EC" id="1.1.1.49" evidence="6"/>
<dbReference type="NCBIfam" id="TIGR00871">
    <property type="entry name" value="zwf"/>
    <property type="match status" value="1"/>
</dbReference>
<keyword evidence="5 6" id="KW-0119">Carbohydrate metabolism</keyword>
<dbReference type="SUPFAM" id="SSF55347">
    <property type="entry name" value="Glyceraldehyde-3-phosphate dehydrogenase-like, C-terminal domain"/>
    <property type="match status" value="1"/>
</dbReference>
<dbReference type="Pfam" id="PF02781">
    <property type="entry name" value="G6PD_C"/>
    <property type="match status" value="1"/>
</dbReference>
<evidence type="ECO:0000313" key="9">
    <source>
        <dbReference type="EMBL" id="MCY9519566.1"/>
    </source>
</evidence>
<protein>
    <recommendedName>
        <fullName evidence="6">Glucose-6-phosphate 1-dehydrogenase</fullName>
        <shortName evidence="6">G6PD</shortName>
        <ecNumber evidence="6">1.1.1.49</ecNumber>
    </recommendedName>
</protein>
<evidence type="ECO:0000256" key="6">
    <source>
        <dbReference type="HAMAP-Rule" id="MF_00966"/>
    </source>
</evidence>
<dbReference type="PANTHER" id="PTHR23429:SF0">
    <property type="entry name" value="GLUCOSE-6-PHOSPHATE 1-DEHYDROGENASE"/>
    <property type="match status" value="1"/>
</dbReference>
<evidence type="ECO:0000256" key="4">
    <source>
        <dbReference type="ARBA" id="ARBA00023002"/>
    </source>
</evidence>
<reference evidence="9 10" key="1">
    <citation type="submission" date="2022-05" db="EMBL/GenBank/DDBJ databases">
        <title>Genome Sequencing of Bee-Associated Microbes.</title>
        <authorList>
            <person name="Dunlap C."/>
        </authorList>
    </citation>
    <scope>NUCLEOTIDE SEQUENCE [LARGE SCALE GENOMIC DNA]</scope>
    <source>
        <strain evidence="9 10">NRRL NRS-1438</strain>
    </source>
</reference>
<accession>A0ABT4DQN0</accession>
<dbReference type="RefSeq" id="WP_268601356.1">
    <property type="nucleotide sequence ID" value="NZ_JAMDLV010000042.1"/>
</dbReference>
<comment type="similarity">
    <text evidence="6">Belongs to the glucose-6-phosphate dehydrogenase family.</text>
</comment>
<dbReference type="PANTHER" id="PTHR23429">
    <property type="entry name" value="GLUCOSE-6-PHOSPHATE 1-DEHYDROGENASE G6PD"/>
    <property type="match status" value="1"/>
</dbReference>
<evidence type="ECO:0000256" key="1">
    <source>
        <dbReference type="ARBA" id="ARBA00004937"/>
    </source>
</evidence>
<dbReference type="InterPro" id="IPR036291">
    <property type="entry name" value="NAD(P)-bd_dom_sf"/>
</dbReference>
<keyword evidence="2 6" id="KW-0313">Glucose metabolism</keyword>
<evidence type="ECO:0000259" key="7">
    <source>
        <dbReference type="Pfam" id="PF00479"/>
    </source>
</evidence>
<evidence type="ECO:0000256" key="2">
    <source>
        <dbReference type="ARBA" id="ARBA00022526"/>
    </source>
</evidence>
<dbReference type="SUPFAM" id="SSF51735">
    <property type="entry name" value="NAD(P)-binding Rossmann-fold domains"/>
    <property type="match status" value="1"/>
</dbReference>
<feature type="domain" description="Glucose-6-phosphate dehydrogenase C-terminal" evidence="8">
    <location>
        <begin position="192"/>
        <end position="486"/>
    </location>
</feature>
<keyword evidence="3 6" id="KW-0521">NADP</keyword>
<organism evidence="9 10">
    <name type="scientific">Paenibacillus apiarius</name>
    <dbReference type="NCBI Taxonomy" id="46240"/>
    <lineage>
        <taxon>Bacteria</taxon>
        <taxon>Bacillati</taxon>
        <taxon>Bacillota</taxon>
        <taxon>Bacilli</taxon>
        <taxon>Bacillales</taxon>
        <taxon>Paenibacillaceae</taxon>
        <taxon>Paenibacillus</taxon>
    </lineage>
</organism>
<dbReference type="PIRSF" id="PIRSF000110">
    <property type="entry name" value="G6PD"/>
    <property type="match status" value="1"/>
</dbReference>
<gene>
    <name evidence="6 9" type="primary">zwf</name>
    <name evidence="9" type="ORF">M5X09_07700</name>
</gene>
<dbReference type="EMBL" id="JAMDLW010000009">
    <property type="protein sequence ID" value="MCY9519566.1"/>
    <property type="molecule type" value="Genomic_DNA"/>
</dbReference>
<dbReference type="InterPro" id="IPR001282">
    <property type="entry name" value="G6P_DH"/>
</dbReference>
<feature type="binding site" evidence="6">
    <location>
        <position position="180"/>
    </location>
    <ligand>
        <name>substrate</name>
    </ligand>
</feature>
<evidence type="ECO:0000256" key="5">
    <source>
        <dbReference type="ARBA" id="ARBA00023277"/>
    </source>
</evidence>
<feature type="binding site" evidence="6">
    <location>
        <position position="347"/>
    </location>
    <ligand>
        <name>substrate</name>
    </ligand>
</feature>
<dbReference type="InterPro" id="IPR022674">
    <property type="entry name" value="G6P_DH_NAD-bd"/>
</dbReference>
<dbReference type="PRINTS" id="PR00079">
    <property type="entry name" value="G6PDHDRGNASE"/>
</dbReference>